<dbReference type="Proteomes" id="UP000032414">
    <property type="component" value="Chromosome I"/>
</dbReference>
<dbReference type="InterPro" id="IPR002901">
    <property type="entry name" value="MGlyc_endo_b_GlcNAc-like_dom"/>
</dbReference>
<dbReference type="STRING" id="451.B6N58_09005"/>
<accession>A0A098GDR2</accession>
<gene>
    <name evidence="13" type="ORF">LMI_1307</name>
</gene>
<dbReference type="SMART" id="SM00047">
    <property type="entry name" value="LYZ2"/>
    <property type="match status" value="1"/>
</dbReference>
<keyword evidence="7" id="KW-1005">Bacterial flagellum biogenesis</keyword>
<evidence type="ECO:0000256" key="5">
    <source>
        <dbReference type="ARBA" id="ARBA00013433"/>
    </source>
</evidence>
<evidence type="ECO:0000313" key="14">
    <source>
        <dbReference type="Proteomes" id="UP000032414"/>
    </source>
</evidence>
<feature type="domain" description="Mannosyl-glycoprotein endo-beta-N-acetylglucosamidase-like" evidence="12">
    <location>
        <begin position="155"/>
        <end position="320"/>
    </location>
</feature>
<dbReference type="NCBIfam" id="TIGR02541">
    <property type="entry name" value="flagell_FlgJ"/>
    <property type="match status" value="1"/>
</dbReference>
<dbReference type="GO" id="GO:0044780">
    <property type="term" value="P:bacterial-type flagellum assembly"/>
    <property type="evidence" value="ECO:0007669"/>
    <property type="project" value="InterPro"/>
</dbReference>
<dbReference type="GO" id="GO:0016798">
    <property type="term" value="F:hydrolase activity, acting on glycosyl bonds"/>
    <property type="evidence" value="ECO:0007669"/>
    <property type="project" value="UniProtKB-KW"/>
</dbReference>
<keyword evidence="10" id="KW-0961">Cell wall biogenesis/degradation</keyword>
<evidence type="ECO:0000256" key="8">
    <source>
        <dbReference type="ARBA" id="ARBA00022801"/>
    </source>
</evidence>
<evidence type="ECO:0000256" key="10">
    <source>
        <dbReference type="ARBA" id="ARBA00023316"/>
    </source>
</evidence>
<keyword evidence="6" id="KW-0574">Periplasm</keyword>
<evidence type="ECO:0000259" key="12">
    <source>
        <dbReference type="SMART" id="SM00047"/>
    </source>
</evidence>
<evidence type="ECO:0000256" key="2">
    <source>
        <dbReference type="ARBA" id="ARBA00004418"/>
    </source>
</evidence>
<dbReference type="PANTHER" id="PTHR33308">
    <property type="entry name" value="PEPTIDOGLYCAN HYDROLASE FLGJ"/>
    <property type="match status" value="1"/>
</dbReference>
<proteinExistence type="inferred from homology"/>
<dbReference type="InterPro" id="IPR019301">
    <property type="entry name" value="Flagellar_prot_FlgJ_N"/>
</dbReference>
<dbReference type="Pfam" id="PF10135">
    <property type="entry name" value="Rod-binding"/>
    <property type="match status" value="1"/>
</dbReference>
<dbReference type="Gene3D" id="2.10.70.40">
    <property type="entry name" value="peptidoglycan hydrolase"/>
    <property type="match status" value="1"/>
</dbReference>
<comment type="subcellular location">
    <subcellularLocation>
        <location evidence="2">Periplasm</location>
    </subcellularLocation>
</comment>
<comment type="similarity">
    <text evidence="3">In the N-terminal section; belongs to the FlgJ family.</text>
</comment>
<evidence type="ECO:0000256" key="7">
    <source>
        <dbReference type="ARBA" id="ARBA00022795"/>
    </source>
</evidence>
<dbReference type="PRINTS" id="PR01002">
    <property type="entry name" value="FLGFLGJ"/>
</dbReference>
<dbReference type="GO" id="GO:0004040">
    <property type="term" value="F:amidase activity"/>
    <property type="evidence" value="ECO:0007669"/>
    <property type="project" value="InterPro"/>
</dbReference>
<dbReference type="EMBL" id="LN614830">
    <property type="protein sequence ID" value="CEG60614.1"/>
    <property type="molecule type" value="Genomic_DNA"/>
</dbReference>
<dbReference type="HOGENOM" id="CLU_013771_3_0_6"/>
<evidence type="ECO:0000256" key="3">
    <source>
        <dbReference type="ARBA" id="ARBA00006880"/>
    </source>
</evidence>
<sequence length="323" mass="35815">MDELKMAIEGIAVSDFQSLQELRAKAQKDPDKALPEVAKQFEAIFLQSMLKSMRMGQHFLEESNPFRGKSVETFQEMLDAQYATNITQGQGIGLATMLAKQLSKSQTQATMPQTEINAINSNTPKTLNALNDPKTKVEQSLLPARIAPKQPVAVKETVPNPQIDDFVRSAWPYARQAANLLGLDPKILLAQAALETGWGQFIAKDADGSSSYNFFNIKAADNNTDAVHVNTTEYIADTPIKVNAAFKKYASIENSFNDYVSLIKDSNRYGDALANTRSPERYIDELYRAGYATDPHYASKILAIYHGDELQHALERNGFSELA</sequence>
<dbReference type="InterPro" id="IPR051056">
    <property type="entry name" value="Glycosyl_Hydrolase_73"/>
</dbReference>
<protein>
    <recommendedName>
        <fullName evidence="5">Peptidoglycan hydrolase FlgJ</fullName>
    </recommendedName>
    <alternativeName>
        <fullName evidence="11">Muramidase FlgJ</fullName>
    </alternativeName>
</protein>
<evidence type="ECO:0000256" key="9">
    <source>
        <dbReference type="ARBA" id="ARBA00023295"/>
    </source>
</evidence>
<dbReference type="GO" id="GO:0071555">
    <property type="term" value="P:cell wall organization"/>
    <property type="evidence" value="ECO:0007669"/>
    <property type="project" value="UniProtKB-KW"/>
</dbReference>
<evidence type="ECO:0000256" key="11">
    <source>
        <dbReference type="ARBA" id="ARBA00030835"/>
    </source>
</evidence>
<dbReference type="AlphaFoldDB" id="A0A098GDR2"/>
<keyword evidence="8 13" id="KW-0378">Hydrolase</keyword>
<dbReference type="PANTHER" id="PTHR33308:SF9">
    <property type="entry name" value="PEPTIDOGLYCAN HYDROLASE FLGJ"/>
    <property type="match status" value="1"/>
</dbReference>
<comment type="similarity">
    <text evidence="4">In the C-terminal section; belongs to the glycosyl hydrolase 73 family.</text>
</comment>
<reference evidence="14" key="1">
    <citation type="submission" date="2014-09" db="EMBL/GenBank/DDBJ databases">
        <authorList>
            <person name="Gomez-Valero L."/>
        </authorList>
    </citation>
    <scope>NUCLEOTIDE SEQUENCE [LARGE SCALE GENOMIC DNA]</scope>
    <source>
        <strain evidence="14">ATCC33218</strain>
    </source>
</reference>
<dbReference type="GO" id="GO:0071973">
    <property type="term" value="P:bacterial-type flagellum-dependent cell motility"/>
    <property type="evidence" value="ECO:0007669"/>
    <property type="project" value="TreeGrafter"/>
</dbReference>
<dbReference type="KEGG" id="tmc:LMI_1307"/>
<organism evidence="13 14">
    <name type="scientific">Legionella micdadei</name>
    <name type="common">Tatlockia micdadei</name>
    <dbReference type="NCBI Taxonomy" id="451"/>
    <lineage>
        <taxon>Bacteria</taxon>
        <taxon>Pseudomonadati</taxon>
        <taxon>Pseudomonadota</taxon>
        <taxon>Gammaproteobacteria</taxon>
        <taxon>Legionellales</taxon>
        <taxon>Legionellaceae</taxon>
        <taxon>Legionella</taxon>
    </lineage>
</organism>
<dbReference type="InterPro" id="IPR013377">
    <property type="entry name" value="FlgJ"/>
</dbReference>
<evidence type="ECO:0000313" key="13">
    <source>
        <dbReference type="EMBL" id="CEG60614.1"/>
    </source>
</evidence>
<keyword evidence="9" id="KW-0326">Glycosidase</keyword>
<comment type="function">
    <text evidence="1">Flagellum-specific muramidase which hydrolyzes the peptidoglycan layer to assemble the rod structure in the periplasmic space.</text>
</comment>
<evidence type="ECO:0000256" key="6">
    <source>
        <dbReference type="ARBA" id="ARBA00022764"/>
    </source>
</evidence>
<name>A0A098GDR2_LEGMI</name>
<evidence type="ECO:0000256" key="1">
    <source>
        <dbReference type="ARBA" id="ARBA00002954"/>
    </source>
</evidence>
<dbReference type="Gene3D" id="1.10.530.10">
    <property type="match status" value="1"/>
</dbReference>
<evidence type="ECO:0000256" key="4">
    <source>
        <dbReference type="ARBA" id="ARBA00007974"/>
    </source>
</evidence>
<dbReference type="GO" id="GO:0042597">
    <property type="term" value="C:periplasmic space"/>
    <property type="evidence" value="ECO:0007669"/>
    <property type="project" value="UniProtKB-SubCell"/>
</dbReference>
<dbReference type="Pfam" id="PF01832">
    <property type="entry name" value="Glucosaminidase"/>
    <property type="match status" value="1"/>
</dbReference>